<feature type="transmembrane region" description="Helical" evidence="2">
    <location>
        <begin position="12"/>
        <end position="31"/>
    </location>
</feature>
<keyword evidence="4" id="KW-1185">Reference proteome</keyword>
<accession>A0A813D7Q7</accession>
<sequence>MGASSSMSEPDVIGFHLAQIGILGGIIPVVARGGFQVGSCWVSMLRCMAEKSEHQSTPYRRLTSLGDQTLAFAGKDLLCGIGCFDSIAPTILVLGRLDMSPLIMSRFTGFERIHGEEHRYVARLEALSEPPQSYFAGSMNIYLEVANGDLEPRSGFGLNSLLDTPARVIQQLRRLFQSVFAPERAFAVRRSIGWVDFLWLIVLSGPMFSGSWMACWWLSVGPSMVGQLLDTDLMSCLDGGSAQVVRRLAGSIDEVVTSSAGSLRNARITAVLDGGRPAPVRNPIPLLIEDGSSPPVDLSLSLLKLFIAHAREVEKVSPDGSASQRLQSIGFPMSTPEIRNRMAMFTSADHQRWGSPDIIAALNGGTFSAIGRPVPVVIRSELIMPAAVGPRSPPAGPPPFSPLGARGSGSARLASLAGLVSIILSILGNGVATRIAAWVIRVGSPSSFSIAQISAGLIDTIAPFFAQFISRVVSQLSQADLSQVSSSIVGNCVDFILPSNSNLFDLSLDASLDLHLYFGSADVAVLLDRFSAPSRVSSCPICGGSGRAVSVPYRWWSVSGALLGPVGIDTGHLLVSSVVSADPFSGPFTYLPYHAYGIAGWKPLSLEGSGKDDLDILALLKGISAPISFSQRSKRETSNDAQAPVNNRKSSYEDPLRGKDAVAVPLMTGTDLHQMALPAGDVEHTGAPHQLGLKLHEYDYHEIQLQDFEQISLNVNDNISSIIEDYRYANSAHRTERDELRELEQKLDKRLQQGYRSSCIRTSLMILEHGYDIQQEHMERMLAQVAQRPGVVQVCMTLKLLQIQQDAHVGVDHFLRGLGVLVQRNWPVQILRLWLNLGMPRDQRSLRVLPHDYDDDEKQLASSELEDALGVITDDEEDAKGAQRRTIFITGTKCRPELNGKFERAEDLRAHGRPVYEKKTEIRVKNKGKGKGKGHDANEMKRLLMPHMMDEEEDVREEILVIHYRKDRTNLRTGWWISRHTCNGEGLAWNARDTKGPPSGGWFVIRDRQKLPDPLQIVDSDKKGDVSWSQGRKKEADQAIEKLDTNRLKGRLQVKDKNVMAAEYFGHFCILMHLEHMEELRQIRRRTQRITDAELQRLGWTLDGLPAIGVFGRREPKKVTIIGWEDPGSEMGSLQLPPNVQLDRLKFKRGDSVTISESKQQ</sequence>
<reference evidence="3" key="1">
    <citation type="submission" date="2021-02" db="EMBL/GenBank/DDBJ databases">
        <authorList>
            <person name="Dougan E. K."/>
            <person name="Rhodes N."/>
            <person name="Thang M."/>
            <person name="Chan C."/>
        </authorList>
    </citation>
    <scope>NUCLEOTIDE SEQUENCE</scope>
</reference>
<organism evidence="3 4">
    <name type="scientific">Polarella glacialis</name>
    <name type="common">Dinoflagellate</name>
    <dbReference type="NCBI Taxonomy" id="89957"/>
    <lineage>
        <taxon>Eukaryota</taxon>
        <taxon>Sar</taxon>
        <taxon>Alveolata</taxon>
        <taxon>Dinophyceae</taxon>
        <taxon>Suessiales</taxon>
        <taxon>Suessiaceae</taxon>
        <taxon>Polarella</taxon>
    </lineage>
</organism>
<evidence type="ECO:0000313" key="4">
    <source>
        <dbReference type="Proteomes" id="UP000654075"/>
    </source>
</evidence>
<comment type="caution">
    <text evidence="3">The sequence shown here is derived from an EMBL/GenBank/DDBJ whole genome shotgun (WGS) entry which is preliminary data.</text>
</comment>
<feature type="region of interest" description="Disordered" evidence="1">
    <location>
        <begin position="631"/>
        <end position="654"/>
    </location>
</feature>
<keyword evidence="2" id="KW-0472">Membrane</keyword>
<feature type="compositionally biased region" description="Polar residues" evidence="1">
    <location>
        <begin position="639"/>
        <end position="649"/>
    </location>
</feature>
<keyword evidence="2" id="KW-1133">Transmembrane helix</keyword>
<keyword evidence="2" id="KW-0812">Transmembrane</keyword>
<evidence type="ECO:0000256" key="1">
    <source>
        <dbReference type="SAM" id="MobiDB-lite"/>
    </source>
</evidence>
<dbReference type="Proteomes" id="UP000654075">
    <property type="component" value="Unassembled WGS sequence"/>
</dbReference>
<dbReference type="EMBL" id="CAJNNV010000167">
    <property type="protein sequence ID" value="CAE8581695.1"/>
    <property type="molecule type" value="Genomic_DNA"/>
</dbReference>
<dbReference type="OrthoDB" id="6513042at2759"/>
<feature type="transmembrane region" description="Helical" evidence="2">
    <location>
        <begin position="197"/>
        <end position="219"/>
    </location>
</feature>
<name>A0A813D7Q7_POLGL</name>
<feature type="non-terminal residue" evidence="3">
    <location>
        <position position="1161"/>
    </location>
</feature>
<gene>
    <name evidence="3" type="ORF">PGLA1383_LOCUS709</name>
</gene>
<evidence type="ECO:0000313" key="3">
    <source>
        <dbReference type="EMBL" id="CAE8581695.1"/>
    </source>
</evidence>
<protein>
    <submittedName>
        <fullName evidence="3">Uncharacterized protein</fullName>
    </submittedName>
</protein>
<evidence type="ECO:0000256" key="2">
    <source>
        <dbReference type="SAM" id="Phobius"/>
    </source>
</evidence>
<dbReference type="AlphaFoldDB" id="A0A813D7Q7"/>
<proteinExistence type="predicted"/>